<reference evidence="2" key="1">
    <citation type="submission" date="2020-08" db="EMBL/GenBank/DDBJ databases">
        <title>Plant Genome Project.</title>
        <authorList>
            <person name="Zhang R.-G."/>
        </authorList>
    </citation>
    <scope>NUCLEOTIDE SEQUENCE</scope>
    <source>
        <strain evidence="2">WSP0</strain>
        <tissue evidence="2">Leaf</tissue>
    </source>
</reference>
<feature type="domain" description="O-methyltransferase C-terminal" evidence="1">
    <location>
        <begin position="68"/>
        <end position="117"/>
    </location>
</feature>
<dbReference type="InterPro" id="IPR029063">
    <property type="entry name" value="SAM-dependent_MTases_sf"/>
</dbReference>
<gene>
    <name evidence="2" type="ORF">RHGRI_023595</name>
</gene>
<dbReference type="AlphaFoldDB" id="A0AAV6J7G4"/>
<dbReference type="Gene3D" id="1.10.10.10">
    <property type="entry name" value="Winged helix-like DNA-binding domain superfamily/Winged helix DNA-binding domain"/>
    <property type="match status" value="1"/>
</dbReference>
<accession>A0AAV6J7G4</accession>
<dbReference type="Pfam" id="PF00891">
    <property type="entry name" value="Methyltransf_2"/>
    <property type="match status" value="1"/>
</dbReference>
<organism evidence="2 3">
    <name type="scientific">Rhododendron griersonianum</name>
    <dbReference type="NCBI Taxonomy" id="479676"/>
    <lineage>
        <taxon>Eukaryota</taxon>
        <taxon>Viridiplantae</taxon>
        <taxon>Streptophyta</taxon>
        <taxon>Embryophyta</taxon>
        <taxon>Tracheophyta</taxon>
        <taxon>Spermatophyta</taxon>
        <taxon>Magnoliopsida</taxon>
        <taxon>eudicotyledons</taxon>
        <taxon>Gunneridae</taxon>
        <taxon>Pentapetalae</taxon>
        <taxon>asterids</taxon>
        <taxon>Ericales</taxon>
        <taxon>Ericaceae</taxon>
        <taxon>Ericoideae</taxon>
        <taxon>Rhodoreae</taxon>
        <taxon>Rhododendron</taxon>
    </lineage>
</organism>
<dbReference type="GO" id="GO:0008171">
    <property type="term" value="F:O-methyltransferase activity"/>
    <property type="evidence" value="ECO:0007669"/>
    <property type="project" value="InterPro"/>
</dbReference>
<evidence type="ECO:0000313" key="2">
    <source>
        <dbReference type="EMBL" id="KAG5535873.1"/>
    </source>
</evidence>
<protein>
    <recommendedName>
        <fullName evidence="1">O-methyltransferase C-terminal domain-containing protein</fullName>
    </recommendedName>
</protein>
<evidence type="ECO:0000259" key="1">
    <source>
        <dbReference type="Pfam" id="PF00891"/>
    </source>
</evidence>
<dbReference type="Gene3D" id="3.40.50.150">
    <property type="entry name" value="Vaccinia Virus protein VP39"/>
    <property type="match status" value="1"/>
</dbReference>
<sequence length="121" mass="13448">MHYYLISTSEIDWESPPRFDEYADDEFEICETNVIEDIVHVAIQEDGIIGKIIDGSGETKFMSLDSIMYINTDPKFHNVLITAMAGQSNVVMGKILEVYKGFDGLRSLVDDVGGGIGKNPI</sequence>
<keyword evidence="3" id="KW-1185">Reference proteome</keyword>
<comment type="caution">
    <text evidence="2">The sequence shown here is derived from an EMBL/GenBank/DDBJ whole genome shotgun (WGS) entry which is preliminary data.</text>
</comment>
<dbReference type="InterPro" id="IPR036388">
    <property type="entry name" value="WH-like_DNA-bd_sf"/>
</dbReference>
<proteinExistence type="predicted"/>
<dbReference type="EMBL" id="JACTNZ010000008">
    <property type="protein sequence ID" value="KAG5535873.1"/>
    <property type="molecule type" value="Genomic_DNA"/>
</dbReference>
<name>A0AAV6J7G4_9ERIC</name>
<dbReference type="Proteomes" id="UP000823749">
    <property type="component" value="Chromosome 8"/>
</dbReference>
<dbReference type="InterPro" id="IPR001077">
    <property type="entry name" value="COMT_C"/>
</dbReference>
<evidence type="ECO:0000313" key="3">
    <source>
        <dbReference type="Proteomes" id="UP000823749"/>
    </source>
</evidence>